<name>A0A164QW35_9CRUS</name>
<dbReference type="InterPro" id="IPR040564">
    <property type="entry name" value="CxC3-like"/>
</dbReference>
<dbReference type="Pfam" id="PF18804">
    <property type="entry name" value="CxC3"/>
    <property type="match status" value="1"/>
</dbReference>
<keyword evidence="5" id="KW-1185">Reference proteome</keyword>
<dbReference type="OrthoDB" id="6369081at2759"/>
<organism evidence="4 5">
    <name type="scientific">Daphnia magna</name>
    <dbReference type="NCBI Taxonomy" id="35525"/>
    <lineage>
        <taxon>Eukaryota</taxon>
        <taxon>Metazoa</taxon>
        <taxon>Ecdysozoa</taxon>
        <taxon>Arthropoda</taxon>
        <taxon>Crustacea</taxon>
        <taxon>Branchiopoda</taxon>
        <taxon>Diplostraca</taxon>
        <taxon>Cladocera</taxon>
        <taxon>Anomopoda</taxon>
        <taxon>Daphniidae</taxon>
        <taxon>Daphnia</taxon>
    </lineage>
</organism>
<protein>
    <recommendedName>
        <fullName evidence="3">C2H2-type domain-containing protein</fullName>
    </recommendedName>
</protein>
<feature type="region of interest" description="Disordered" evidence="2">
    <location>
        <begin position="797"/>
        <end position="825"/>
    </location>
</feature>
<evidence type="ECO:0000256" key="2">
    <source>
        <dbReference type="SAM" id="MobiDB-lite"/>
    </source>
</evidence>
<dbReference type="Pfam" id="PF18758">
    <property type="entry name" value="KDZ"/>
    <property type="match status" value="1"/>
</dbReference>
<evidence type="ECO:0000259" key="3">
    <source>
        <dbReference type="PROSITE" id="PS00028"/>
    </source>
</evidence>
<feature type="coiled-coil region" evidence="1">
    <location>
        <begin position="575"/>
        <end position="602"/>
    </location>
</feature>
<keyword evidence="1" id="KW-0175">Coiled coil</keyword>
<dbReference type="PANTHER" id="PTHR33104:SF2">
    <property type="entry name" value="CXC3 LIKE CYSTEINE CLUSTER DOMAIN-CONTAINING PROTEIN"/>
    <property type="match status" value="1"/>
</dbReference>
<accession>A0A164QW35</accession>
<evidence type="ECO:0000256" key="1">
    <source>
        <dbReference type="SAM" id="Coils"/>
    </source>
</evidence>
<dbReference type="PROSITE" id="PS00028">
    <property type="entry name" value="ZINC_FINGER_C2H2_1"/>
    <property type="match status" value="1"/>
</dbReference>
<dbReference type="InterPro" id="IPR040521">
    <property type="entry name" value="KDZ"/>
</dbReference>
<gene>
    <name evidence="4" type="ORF">APZ42_028030</name>
</gene>
<sequence>MGRKKLSSEEKATRNIIYNEKRRKGMKSLGCFLPPSSESIKIASRKTNGNRSAVNLAEACLDHQAPTATNCQQNAEQTFPQYLENAFKSFALLEKESGLSNEELRAAQERLDIMASEKKIRKKQKDELNDAWLQKEEDIFVSFVSSLGCLQKHCELCSKTLHNVIKCNHCKKHLCESCDLVIHLNSPFHLRNFYESEVSCRKLLSHEFVDQQSGKLTTREVAVPVFCPVACWSCLNPGTCRLIPGSSPCIVVTKDGRFDLYESLFKCKSCDTTRTATVEDYVAAGYIPGTPKRTNLFVSADLAEFWYNLKYLTPGTSEQKFIETLSAVSIKAGRVGKKNYWSPECGNSQFEAAREVSKRYKGLDVTGNVMTSCGHGVIQCSIDMHEGETFRHTFASHIKVHSMKNGGNSFDFQDSGCQKKGSPTNKNNLNFGPKFFVNDVVCHYWPFAMNMGELVESYKCLTIDMEPFLSRLHGQAHSWPCQILNFGHWRDGAAGILGEEQEQVFATFSRYSNSTKTMGEGSRRDFLTGAMFYWNARKEKGMARMLTSRLLIAMYRVEFYRERLTKLLSDRNITVLQLSAIQAELEDEARHAQDQEKRTNAKYSYLSELKTELELLHFHYVTLHDRISSVAVSSKWRTKLRRKQTLVKRKANKVIDDINDLAQVLVTEQHFLDGVFPWDNNHKIAFKDNFKLVDCWMLAKRNEEQISQCKLEMSQFITSITQEIFSLQEDIRKSKFNIEVSDCQNHYRLTDSLFRKSEIIIKSQEIHRLQTLLVDSLAYKKFFYNDGQENKSFVFEEDFESEDSDDNNDEENYLFSEDDCESDNA</sequence>
<dbReference type="Proteomes" id="UP000076858">
    <property type="component" value="Unassembled WGS sequence"/>
</dbReference>
<comment type="caution">
    <text evidence="4">The sequence shown here is derived from an EMBL/GenBank/DDBJ whole genome shotgun (WGS) entry which is preliminary data.</text>
</comment>
<reference evidence="4 5" key="1">
    <citation type="submission" date="2016-03" db="EMBL/GenBank/DDBJ databases">
        <title>EvidentialGene: Evidence-directed Construction of Genes on Genomes.</title>
        <authorList>
            <person name="Gilbert D.G."/>
            <person name="Choi J.-H."/>
            <person name="Mockaitis K."/>
            <person name="Colbourne J."/>
            <person name="Pfrender M."/>
        </authorList>
    </citation>
    <scope>NUCLEOTIDE SEQUENCE [LARGE SCALE GENOMIC DNA]</scope>
    <source>
        <strain evidence="4 5">Xinb3</strain>
        <tissue evidence="4">Complete organism</tissue>
    </source>
</reference>
<evidence type="ECO:0000313" key="4">
    <source>
        <dbReference type="EMBL" id="KZS08108.1"/>
    </source>
</evidence>
<dbReference type="AlphaFoldDB" id="A0A164QW35"/>
<evidence type="ECO:0000313" key="5">
    <source>
        <dbReference type="Proteomes" id="UP000076858"/>
    </source>
</evidence>
<dbReference type="InterPro" id="IPR013087">
    <property type="entry name" value="Znf_C2H2_type"/>
</dbReference>
<feature type="domain" description="C2H2-type" evidence="3">
    <location>
        <begin position="167"/>
        <end position="189"/>
    </location>
</feature>
<dbReference type="EMBL" id="LRGB01002358">
    <property type="protein sequence ID" value="KZS08108.1"/>
    <property type="molecule type" value="Genomic_DNA"/>
</dbReference>
<dbReference type="PANTHER" id="PTHR33104">
    <property type="entry name" value="SI:DKEY-29D5.2"/>
    <property type="match status" value="1"/>
</dbReference>
<proteinExistence type="predicted"/>